<dbReference type="InterPro" id="IPR045540">
    <property type="entry name" value="YegS/DAGK_C"/>
</dbReference>
<name>A0A923S4D1_9BURK</name>
<dbReference type="Proteomes" id="UP000596827">
    <property type="component" value="Unassembled WGS sequence"/>
</dbReference>
<keyword evidence="2" id="KW-0547">Nucleotide-binding</keyword>
<evidence type="ECO:0000256" key="1">
    <source>
        <dbReference type="ARBA" id="ARBA00022679"/>
    </source>
</evidence>
<evidence type="ECO:0000256" key="4">
    <source>
        <dbReference type="ARBA" id="ARBA00022840"/>
    </source>
</evidence>
<dbReference type="PROSITE" id="PS50146">
    <property type="entry name" value="DAGK"/>
    <property type="match status" value="1"/>
</dbReference>
<dbReference type="Gene3D" id="3.40.50.10330">
    <property type="entry name" value="Probable inorganic polyphosphate/atp-NAD kinase, domain 1"/>
    <property type="match status" value="1"/>
</dbReference>
<protein>
    <submittedName>
        <fullName evidence="6">Diacylglycerol kinase family lipid kinase</fullName>
    </submittedName>
</protein>
<dbReference type="InterPro" id="IPR016064">
    <property type="entry name" value="NAD/diacylglycerol_kinase_sf"/>
</dbReference>
<keyword evidence="4" id="KW-0067">ATP-binding</keyword>
<dbReference type="SMART" id="SM00046">
    <property type="entry name" value="DAGKc"/>
    <property type="match status" value="1"/>
</dbReference>
<gene>
    <name evidence="6" type="ORF">H8R02_23115</name>
</gene>
<comment type="caution">
    <text evidence="6">The sequence shown here is derived from an EMBL/GenBank/DDBJ whole genome shotgun (WGS) entry which is preliminary data.</text>
</comment>
<evidence type="ECO:0000256" key="3">
    <source>
        <dbReference type="ARBA" id="ARBA00022777"/>
    </source>
</evidence>
<feature type="domain" description="DAGKc" evidence="5">
    <location>
        <begin position="1"/>
        <end position="128"/>
    </location>
</feature>
<evidence type="ECO:0000313" key="6">
    <source>
        <dbReference type="EMBL" id="MBC5767375.1"/>
    </source>
</evidence>
<evidence type="ECO:0000313" key="7">
    <source>
        <dbReference type="Proteomes" id="UP000596827"/>
    </source>
</evidence>
<dbReference type="PANTHER" id="PTHR12358:SF54">
    <property type="entry name" value="SPHINGOSINE KINASE RELATED PROTEIN"/>
    <property type="match status" value="1"/>
</dbReference>
<reference evidence="6" key="1">
    <citation type="submission" date="2020-08" db="EMBL/GenBank/DDBJ databases">
        <title>Ramlibacter sp. GTP1 16S ribosomal RNA gene genome sequencing and assembly.</title>
        <authorList>
            <person name="Kang M."/>
        </authorList>
    </citation>
    <scope>NUCLEOTIDE SEQUENCE</scope>
    <source>
        <strain evidence="6">GTP1</strain>
    </source>
</reference>
<dbReference type="RefSeq" id="WP_187083861.1">
    <property type="nucleotide sequence ID" value="NZ_JACORU010000010.1"/>
</dbReference>
<dbReference type="EMBL" id="JACORU010000010">
    <property type="protein sequence ID" value="MBC5767375.1"/>
    <property type="molecule type" value="Genomic_DNA"/>
</dbReference>
<dbReference type="Pfam" id="PF00781">
    <property type="entry name" value="DAGK_cat"/>
    <property type="match status" value="1"/>
</dbReference>
<dbReference type="SUPFAM" id="SSF111331">
    <property type="entry name" value="NAD kinase/diacylglycerol kinase-like"/>
    <property type="match status" value="1"/>
</dbReference>
<evidence type="ECO:0000259" key="5">
    <source>
        <dbReference type="PROSITE" id="PS50146"/>
    </source>
</evidence>
<dbReference type="GO" id="GO:0005524">
    <property type="term" value="F:ATP binding"/>
    <property type="evidence" value="ECO:0007669"/>
    <property type="project" value="UniProtKB-KW"/>
</dbReference>
<dbReference type="Pfam" id="PF19279">
    <property type="entry name" value="YegS_C"/>
    <property type="match status" value="1"/>
</dbReference>
<organism evidence="6 7">
    <name type="scientific">Ramlibacter albus</name>
    <dbReference type="NCBI Taxonomy" id="2079448"/>
    <lineage>
        <taxon>Bacteria</taxon>
        <taxon>Pseudomonadati</taxon>
        <taxon>Pseudomonadota</taxon>
        <taxon>Betaproteobacteria</taxon>
        <taxon>Burkholderiales</taxon>
        <taxon>Comamonadaceae</taxon>
        <taxon>Ramlibacter</taxon>
    </lineage>
</organism>
<evidence type="ECO:0000256" key="2">
    <source>
        <dbReference type="ARBA" id="ARBA00022741"/>
    </source>
</evidence>
<proteinExistence type="predicted"/>
<dbReference type="Gene3D" id="2.60.200.40">
    <property type="match status" value="1"/>
</dbReference>
<dbReference type="GO" id="GO:0016301">
    <property type="term" value="F:kinase activity"/>
    <property type="evidence" value="ECO:0007669"/>
    <property type="project" value="UniProtKB-KW"/>
</dbReference>
<sequence length="296" mass="31648">MKGALVVNAGAGKGDCEALARDVLEQLGSAGIDVDLALAESGEEVVAGAKRAVAQGVDFVAAGGGDGTQSAVASVLAGTGIAQGVLPMGTLNHFAKDLGIPLDLREATGVIVRGHAKAVDVGEVNGRTFINNSGLGLYPDIVLDREAQRRRLGKGKWRALASAIVHAARRYPMLAVHVQAQEQRIVRHTPFVFVGNNVYTMEGFAIGERAVLDAGKLSLYIAQQPGRFRLFVMALSALFHRLEQARDFDVVEGTEFEIHSRETRMRVSTDGEVAKMETPLVYRVRPRALRVLVAGE</sequence>
<keyword evidence="1" id="KW-0808">Transferase</keyword>
<dbReference type="InterPro" id="IPR050187">
    <property type="entry name" value="Lipid_Phosphate_FormReg"/>
</dbReference>
<dbReference type="PANTHER" id="PTHR12358">
    <property type="entry name" value="SPHINGOSINE KINASE"/>
    <property type="match status" value="1"/>
</dbReference>
<dbReference type="AlphaFoldDB" id="A0A923S4D1"/>
<keyword evidence="3 6" id="KW-0418">Kinase</keyword>
<keyword evidence="7" id="KW-1185">Reference proteome</keyword>
<dbReference type="InterPro" id="IPR017438">
    <property type="entry name" value="ATP-NAD_kinase_N"/>
</dbReference>
<accession>A0A923S4D1</accession>
<dbReference type="InterPro" id="IPR001206">
    <property type="entry name" value="Diacylglycerol_kinase_cat_dom"/>
</dbReference>